<name>A0ACC2NJ77_9HYME</name>
<keyword evidence="2" id="KW-1185">Reference proteome</keyword>
<evidence type="ECO:0000313" key="2">
    <source>
        <dbReference type="Proteomes" id="UP001239111"/>
    </source>
</evidence>
<comment type="caution">
    <text evidence="1">The sequence shown here is derived from an EMBL/GenBank/DDBJ whole genome shotgun (WGS) entry which is preliminary data.</text>
</comment>
<dbReference type="EMBL" id="CM056743">
    <property type="protein sequence ID" value="KAJ8671151.1"/>
    <property type="molecule type" value="Genomic_DNA"/>
</dbReference>
<sequence>MTSHILLDKDFFKLFDLKIVEIQENEDEILNIDVSGSEHDERDVFHDLVMNPQISLRVQTELRNFSRRIEIESTRPGEPETHEKLKIRSENEQSFFYKPRKLSFAEKIKVKKITDDLLEKKNHKTE</sequence>
<evidence type="ECO:0000313" key="1">
    <source>
        <dbReference type="EMBL" id="KAJ8671151.1"/>
    </source>
</evidence>
<proteinExistence type="predicted"/>
<reference evidence="1" key="1">
    <citation type="submission" date="2023-04" db="EMBL/GenBank/DDBJ databases">
        <title>A chromosome-level genome assembly of the parasitoid wasp Eretmocerus hayati.</title>
        <authorList>
            <person name="Zhong Y."/>
            <person name="Liu S."/>
            <person name="Liu Y."/>
        </authorList>
    </citation>
    <scope>NUCLEOTIDE SEQUENCE</scope>
    <source>
        <strain evidence="1">ZJU_SS_LIU_2023</strain>
    </source>
</reference>
<dbReference type="Proteomes" id="UP001239111">
    <property type="component" value="Chromosome 3"/>
</dbReference>
<accession>A0ACC2NJ77</accession>
<organism evidence="1 2">
    <name type="scientific">Eretmocerus hayati</name>
    <dbReference type="NCBI Taxonomy" id="131215"/>
    <lineage>
        <taxon>Eukaryota</taxon>
        <taxon>Metazoa</taxon>
        <taxon>Ecdysozoa</taxon>
        <taxon>Arthropoda</taxon>
        <taxon>Hexapoda</taxon>
        <taxon>Insecta</taxon>
        <taxon>Pterygota</taxon>
        <taxon>Neoptera</taxon>
        <taxon>Endopterygota</taxon>
        <taxon>Hymenoptera</taxon>
        <taxon>Apocrita</taxon>
        <taxon>Proctotrupomorpha</taxon>
        <taxon>Chalcidoidea</taxon>
        <taxon>Aphelinidae</taxon>
        <taxon>Aphelininae</taxon>
        <taxon>Eretmocerus</taxon>
    </lineage>
</organism>
<protein>
    <submittedName>
        <fullName evidence="1">Uncharacterized protein</fullName>
    </submittedName>
</protein>
<gene>
    <name evidence="1" type="ORF">QAD02_002410</name>
</gene>